<gene>
    <name evidence="3" type="ORF">AAAX94_17175</name>
</gene>
<evidence type="ECO:0000259" key="2">
    <source>
        <dbReference type="Pfam" id="PF17761"/>
    </source>
</evidence>
<reference evidence="3 4" key="1">
    <citation type="submission" date="2024-04" db="EMBL/GenBank/DDBJ databases">
        <title>Human intestinal bacterial collection.</title>
        <authorList>
            <person name="Pauvert C."/>
            <person name="Hitch T.C.A."/>
            <person name="Clavel T."/>
        </authorList>
    </citation>
    <scope>NUCLEOTIDE SEQUENCE [LARGE SCALE GENOMIC DNA]</scope>
    <source>
        <strain evidence="3 4">CLA-AA-H161</strain>
    </source>
</reference>
<dbReference type="InterPro" id="IPR041527">
    <property type="entry name" value="YhcG_N"/>
</dbReference>
<dbReference type="Pfam" id="PF17761">
    <property type="entry name" value="DUF1016_N"/>
    <property type="match status" value="1"/>
</dbReference>
<protein>
    <submittedName>
        <fullName evidence="3">PDDEXK nuclease domain-containing protein</fullName>
    </submittedName>
</protein>
<evidence type="ECO:0000259" key="1">
    <source>
        <dbReference type="Pfam" id="PF06250"/>
    </source>
</evidence>
<dbReference type="RefSeq" id="WP_243176618.1">
    <property type="nucleotide sequence ID" value="NZ_JBBNFW010000199.1"/>
</dbReference>
<proteinExistence type="predicted"/>
<dbReference type="PANTHER" id="PTHR30547">
    <property type="entry name" value="UNCHARACTERIZED PROTEIN YHCG-RELATED"/>
    <property type="match status" value="1"/>
</dbReference>
<feature type="domain" description="YhcG PDDEXK nuclease" evidence="1">
    <location>
        <begin position="219"/>
        <end position="307"/>
    </location>
</feature>
<dbReference type="EMBL" id="JBBNFW010000199">
    <property type="protein sequence ID" value="MEQ2414732.1"/>
    <property type="molecule type" value="Genomic_DNA"/>
</dbReference>
<evidence type="ECO:0000313" key="3">
    <source>
        <dbReference type="EMBL" id="MEQ2414732.1"/>
    </source>
</evidence>
<feature type="domain" description="YhcG N-terminal" evidence="2">
    <location>
        <begin position="56"/>
        <end position="192"/>
    </location>
</feature>
<dbReference type="InterPro" id="IPR053148">
    <property type="entry name" value="PD-DEXK-like_domain"/>
</dbReference>
<evidence type="ECO:0000313" key="4">
    <source>
        <dbReference type="Proteomes" id="UP001470752"/>
    </source>
</evidence>
<dbReference type="Proteomes" id="UP001470752">
    <property type="component" value="Unassembled WGS sequence"/>
</dbReference>
<sequence>MEKLRQCRNNYRKGGCFDGKKHSEKEKTSLDSPSPKLNKSMIAYHETGDLFADTCEIVESAQSIAYTAVDTILVQRNWLLGKRIAIECLNENGKADYGKKTMKKLSAELKEKYGKGFDFSSLYKYVKFHQEFPQILDSLRPKSGRPLSWTHYRILLQETSAEARAWYAKEAQEQTWSVRTLQRNISSQYYYRMLMSQNVEPVEKEMKELTASYQADKLEFIKNPVIAEFLGLSSNTDFTESELEQRIITHIQKFLMELGKGYAFVARQQHIRTEKEDYYIDLVFYNYILKCFVLIDLKTSEITHTYCSIIIQLKQQDG</sequence>
<name>A0ABV1CQR4_9FIRM</name>
<dbReference type="InterPro" id="IPR009362">
    <property type="entry name" value="YhcG_C"/>
</dbReference>
<organism evidence="3 4">
    <name type="scientific">Blautia acetigignens</name>
    <dbReference type="NCBI Taxonomy" id="2981783"/>
    <lineage>
        <taxon>Bacteria</taxon>
        <taxon>Bacillati</taxon>
        <taxon>Bacillota</taxon>
        <taxon>Clostridia</taxon>
        <taxon>Lachnospirales</taxon>
        <taxon>Lachnospiraceae</taxon>
        <taxon>Blautia</taxon>
    </lineage>
</organism>
<keyword evidence="4" id="KW-1185">Reference proteome</keyword>
<comment type="caution">
    <text evidence="3">The sequence shown here is derived from an EMBL/GenBank/DDBJ whole genome shotgun (WGS) entry which is preliminary data.</text>
</comment>
<accession>A0ABV1CQR4</accession>
<dbReference type="Pfam" id="PF06250">
    <property type="entry name" value="YhcG_C"/>
    <property type="match status" value="1"/>
</dbReference>
<dbReference type="PANTHER" id="PTHR30547:SF5">
    <property type="entry name" value="NUCLEASE YHCG-RELATED"/>
    <property type="match status" value="1"/>
</dbReference>